<feature type="region of interest" description="Disordered" evidence="5">
    <location>
        <begin position="298"/>
        <end position="332"/>
    </location>
</feature>
<feature type="compositionally biased region" description="Polar residues" evidence="5">
    <location>
        <begin position="397"/>
        <end position="414"/>
    </location>
</feature>
<feature type="region of interest" description="Disordered" evidence="5">
    <location>
        <begin position="208"/>
        <end position="250"/>
    </location>
</feature>
<proteinExistence type="predicted"/>
<evidence type="ECO:0000256" key="2">
    <source>
        <dbReference type="ARBA" id="ARBA00023015"/>
    </source>
</evidence>
<evidence type="ECO:0000256" key="5">
    <source>
        <dbReference type="SAM" id="MobiDB-lite"/>
    </source>
</evidence>
<protein>
    <recommendedName>
        <fullName evidence="6">Bromodomain associated domain-containing protein</fullName>
    </recommendedName>
</protein>
<reference evidence="7 8" key="1">
    <citation type="journal article" date="2020" name="G3 (Bethesda)">
        <title>Improved Reference Genome for Cyclotella cryptica CCMP332, a Model for Cell Wall Morphogenesis, Salinity Adaptation, and Lipid Production in Diatoms (Bacillariophyta).</title>
        <authorList>
            <person name="Roberts W.R."/>
            <person name="Downey K.M."/>
            <person name="Ruck E.C."/>
            <person name="Traller J.C."/>
            <person name="Alverson A.J."/>
        </authorList>
    </citation>
    <scope>NUCLEOTIDE SEQUENCE [LARGE SCALE GENOMIC DNA]</scope>
    <source>
        <strain evidence="7 8">CCMP332</strain>
    </source>
</reference>
<evidence type="ECO:0000256" key="3">
    <source>
        <dbReference type="ARBA" id="ARBA00023163"/>
    </source>
</evidence>
<feature type="region of interest" description="Disordered" evidence="5">
    <location>
        <begin position="375"/>
        <end position="446"/>
    </location>
</feature>
<feature type="compositionally biased region" description="Polar residues" evidence="5">
    <location>
        <begin position="375"/>
        <end position="388"/>
    </location>
</feature>
<evidence type="ECO:0000256" key="4">
    <source>
        <dbReference type="ARBA" id="ARBA00023242"/>
    </source>
</evidence>
<dbReference type="GO" id="GO:0005634">
    <property type="term" value="C:nucleus"/>
    <property type="evidence" value="ECO:0007669"/>
    <property type="project" value="UniProtKB-SubCell"/>
</dbReference>
<dbReference type="Proteomes" id="UP001516023">
    <property type="component" value="Unassembled WGS sequence"/>
</dbReference>
<sequence length="609" mass="64607">MTTDNLYTTSLAHRSIARAALHLGIEGMETKALEALGGVLVDYLERIGATISNAVELSGRSSAHVNVYDALNAIEACTFPAAEHLAASFTTSVNASSIGNDHGRNGVSIEPSHRSNFGEWESLASFLFGPEWYLIPLEGEDPLDAASLRVSGSANKPAPFDTNGGTSKTPGGKSMLALMSSANAANAVVVPPTTATGKQLPILAASTSTNTTGSTEKNVSFTFDRHGSIGSGKGNDDIRKSTSSSIGGSGRWHAPFLDTVEPFPIVSSSRKERISNPHRLGAISKSLHDLASEREACRDTTALPTLKRKTSEGTAESTNTGSKKNKVTKKDGVRETAQIAEDAAMREALRLSDDVCLRKSSFYWGGISDETTVSSKISSCDAKSTNATEGDKKFGNVSASETKSSGIASTKVKFSTSASNPPANAQNHPNATRELNVPSSSNARRKPSYVPNFLPHFPPTQEIMEHDRELSLSASNVMGKILSNVLGTRDKKKLAIRPQEKTVLDNKKERDEVRQYVIELGKSSSYWGSGWLDCDENTSSQSDIGKTCYSSIAVAGGSIPGSDGMTTNANDMKETTGATAKKGNTDMQVLPLGRASSSRISKILEGSMN</sequence>
<gene>
    <name evidence="7" type="ORF">HJC23_011657</name>
</gene>
<keyword evidence="3" id="KW-0804">Transcription</keyword>
<evidence type="ECO:0000259" key="6">
    <source>
        <dbReference type="Pfam" id="PF07524"/>
    </source>
</evidence>
<dbReference type="InterPro" id="IPR006565">
    <property type="entry name" value="BTP"/>
</dbReference>
<dbReference type="AlphaFoldDB" id="A0ABD3NSS1"/>
<dbReference type="Gene3D" id="1.10.20.10">
    <property type="entry name" value="Histone, subunit A"/>
    <property type="match status" value="1"/>
</dbReference>
<evidence type="ECO:0000313" key="8">
    <source>
        <dbReference type="Proteomes" id="UP001516023"/>
    </source>
</evidence>
<feature type="compositionally biased region" description="Polar residues" evidence="5">
    <location>
        <begin position="312"/>
        <end position="322"/>
    </location>
</feature>
<evidence type="ECO:0000313" key="7">
    <source>
        <dbReference type="EMBL" id="KAL3778561.1"/>
    </source>
</evidence>
<keyword evidence="2" id="KW-0805">Transcription regulation</keyword>
<organism evidence="7 8">
    <name type="scientific">Cyclotella cryptica</name>
    <dbReference type="NCBI Taxonomy" id="29204"/>
    <lineage>
        <taxon>Eukaryota</taxon>
        <taxon>Sar</taxon>
        <taxon>Stramenopiles</taxon>
        <taxon>Ochrophyta</taxon>
        <taxon>Bacillariophyta</taxon>
        <taxon>Coscinodiscophyceae</taxon>
        <taxon>Thalassiosirophycidae</taxon>
        <taxon>Stephanodiscales</taxon>
        <taxon>Stephanodiscaceae</taxon>
        <taxon>Cyclotella</taxon>
    </lineage>
</organism>
<dbReference type="EMBL" id="JABMIG020000428">
    <property type="protein sequence ID" value="KAL3778561.1"/>
    <property type="molecule type" value="Genomic_DNA"/>
</dbReference>
<feature type="domain" description="Bromodomain associated" evidence="6">
    <location>
        <begin position="7"/>
        <end position="74"/>
    </location>
</feature>
<feature type="compositionally biased region" description="Low complexity" evidence="5">
    <location>
        <begin position="415"/>
        <end position="430"/>
    </location>
</feature>
<keyword evidence="4" id="KW-0539">Nucleus</keyword>
<keyword evidence="8" id="KW-1185">Reference proteome</keyword>
<comment type="subcellular location">
    <subcellularLocation>
        <location evidence="1">Nucleus</location>
    </subcellularLocation>
</comment>
<comment type="caution">
    <text evidence="7">The sequence shown here is derived from an EMBL/GenBank/DDBJ whole genome shotgun (WGS) entry which is preliminary data.</text>
</comment>
<evidence type="ECO:0000256" key="1">
    <source>
        <dbReference type="ARBA" id="ARBA00004123"/>
    </source>
</evidence>
<dbReference type="CDD" id="cd00076">
    <property type="entry name" value="HFD_SF"/>
    <property type="match status" value="1"/>
</dbReference>
<dbReference type="InterPro" id="IPR009072">
    <property type="entry name" value="Histone-fold"/>
</dbReference>
<name>A0ABD3NSS1_9STRA</name>
<accession>A0ABD3NSS1</accession>
<dbReference type="Pfam" id="PF07524">
    <property type="entry name" value="Bromo_TP"/>
    <property type="match status" value="1"/>
</dbReference>